<keyword evidence="9" id="KW-1185">Reference proteome</keyword>
<evidence type="ECO:0000256" key="1">
    <source>
        <dbReference type="ARBA" id="ARBA00004533"/>
    </source>
</evidence>
<keyword evidence="5 7" id="KW-0472">Membrane</keyword>
<keyword evidence="3" id="KW-0997">Cell inner membrane</keyword>
<reference evidence="8" key="1">
    <citation type="submission" date="2022-07" db="EMBL/GenBank/DDBJ databases">
        <title>Pseudomonas agronomica sp. nov.: a novel bacterium with biotechnological application in the synthesis of biofertilizers from valorized agricultural residues.</title>
        <authorList>
            <person name="Robas M."/>
            <person name="Fernandez V.M."/>
            <person name="Luna L."/>
            <person name="Provanza A."/>
            <person name="Jimenez P.A."/>
        </authorList>
    </citation>
    <scope>NUCLEOTIDE SEQUENCE</scope>
    <source>
        <strain evidence="8">SAICEU22T</strain>
    </source>
</reference>
<keyword evidence="6 8" id="KW-0012">Acyltransferase</keyword>
<keyword evidence="4" id="KW-0808">Transferase</keyword>
<dbReference type="InterPro" id="IPR004960">
    <property type="entry name" value="LipA_acyltrans"/>
</dbReference>
<dbReference type="Pfam" id="PF03279">
    <property type="entry name" value="Lip_A_acyltrans"/>
    <property type="match status" value="1"/>
</dbReference>
<evidence type="ECO:0000313" key="8">
    <source>
        <dbReference type="EMBL" id="MCW1247875.1"/>
    </source>
</evidence>
<evidence type="ECO:0000313" key="9">
    <source>
        <dbReference type="Proteomes" id="UP001061999"/>
    </source>
</evidence>
<proteinExistence type="predicted"/>
<organism evidence="8 9">
    <name type="scientific">Pseudomonas agronomica</name>
    <dbReference type="NCBI Taxonomy" id="2979328"/>
    <lineage>
        <taxon>Bacteria</taxon>
        <taxon>Pseudomonadati</taxon>
        <taxon>Pseudomonadota</taxon>
        <taxon>Gammaproteobacteria</taxon>
        <taxon>Pseudomonadales</taxon>
        <taxon>Pseudomonadaceae</taxon>
        <taxon>Pseudomonas</taxon>
    </lineage>
</organism>
<dbReference type="Proteomes" id="UP001061999">
    <property type="component" value="Unassembled WGS sequence"/>
</dbReference>
<feature type="transmembrane region" description="Helical" evidence="7">
    <location>
        <begin position="12"/>
        <end position="29"/>
    </location>
</feature>
<evidence type="ECO:0000256" key="3">
    <source>
        <dbReference type="ARBA" id="ARBA00022519"/>
    </source>
</evidence>
<keyword evidence="2" id="KW-1003">Cell membrane</keyword>
<dbReference type="EMBL" id="JAOSHO010000662">
    <property type="protein sequence ID" value="MCW1247875.1"/>
    <property type="molecule type" value="Genomic_DNA"/>
</dbReference>
<sequence length="60" mass="7223">MDRPRFRAAFFHPRFWLLWCGLGLLWLIVQLPYPLLLRIGRALGALMYRVAGDRRRIARR</sequence>
<evidence type="ECO:0000256" key="2">
    <source>
        <dbReference type="ARBA" id="ARBA00022475"/>
    </source>
</evidence>
<feature type="non-terminal residue" evidence="8">
    <location>
        <position position="60"/>
    </location>
</feature>
<keyword evidence="7" id="KW-0812">Transmembrane</keyword>
<evidence type="ECO:0000256" key="7">
    <source>
        <dbReference type="SAM" id="Phobius"/>
    </source>
</evidence>
<comment type="caution">
    <text evidence="8">The sequence shown here is derived from an EMBL/GenBank/DDBJ whole genome shotgun (WGS) entry which is preliminary data.</text>
</comment>
<gene>
    <name evidence="8" type="ORF">OC610_25900</name>
</gene>
<keyword evidence="7" id="KW-1133">Transmembrane helix</keyword>
<comment type="subcellular location">
    <subcellularLocation>
        <location evidence="1">Cell inner membrane</location>
    </subcellularLocation>
</comment>
<dbReference type="GO" id="GO:0016746">
    <property type="term" value="F:acyltransferase activity"/>
    <property type="evidence" value="ECO:0007669"/>
    <property type="project" value="UniProtKB-KW"/>
</dbReference>
<evidence type="ECO:0000256" key="5">
    <source>
        <dbReference type="ARBA" id="ARBA00023136"/>
    </source>
</evidence>
<evidence type="ECO:0000256" key="4">
    <source>
        <dbReference type="ARBA" id="ARBA00022679"/>
    </source>
</evidence>
<accession>A0ABT3FFQ7</accession>
<protein>
    <submittedName>
        <fullName evidence="8">Lipid A biosynthesis lauroyl acyltransferase</fullName>
    </submittedName>
</protein>
<name>A0ABT3FFQ7_9PSED</name>
<evidence type="ECO:0000256" key="6">
    <source>
        <dbReference type="ARBA" id="ARBA00023315"/>
    </source>
</evidence>